<protein>
    <submittedName>
        <fullName evidence="2">Putative secreted protein</fullName>
    </submittedName>
</protein>
<feature type="chain" id="PRO_5005218013" evidence="1">
    <location>
        <begin position="20"/>
        <end position="191"/>
    </location>
</feature>
<dbReference type="RefSeq" id="WP_098039414.1">
    <property type="nucleotide sequence ID" value="NZ_CWGJ01000028.1"/>
</dbReference>
<gene>
    <name evidence="2" type="ORF">ELAC_2235</name>
</gene>
<dbReference type="EMBL" id="CWGJ01000028">
    <property type="protein sequence ID" value="CRX39555.1"/>
    <property type="molecule type" value="Genomic_DNA"/>
</dbReference>
<reference evidence="3" key="1">
    <citation type="submission" date="2015-06" db="EMBL/GenBank/DDBJ databases">
        <authorList>
            <person name="Bertelli C."/>
        </authorList>
    </citation>
    <scope>NUCLEOTIDE SEQUENCE [LARGE SCALE GENOMIC DNA]</scope>
    <source>
        <strain evidence="3">CRIB-30</strain>
    </source>
</reference>
<sequence length="191" mass="22353">MISLIRPLLAAFIFPLPLAANIVPDYFGKNTKYDYSEHMEINVPDDEVRDKWKLANRIVADDGIATFEWIPQMQKLENRTEILTVQFMAKRLKDIKPSTAKELATNIYKQARMQYPELRWNVLKDGETDYLYEWILPRGADGIDPQHEIVRIISTDRGFHRIAYEKRVATLDAVTRKIWIDRLASSPLLKY</sequence>
<dbReference type="Proteomes" id="UP000220251">
    <property type="component" value="Unassembled WGS sequence"/>
</dbReference>
<organism evidence="2 3">
    <name type="scientific">Estrella lausannensis</name>
    <dbReference type="NCBI Taxonomy" id="483423"/>
    <lineage>
        <taxon>Bacteria</taxon>
        <taxon>Pseudomonadati</taxon>
        <taxon>Chlamydiota</taxon>
        <taxon>Chlamydiia</taxon>
        <taxon>Parachlamydiales</taxon>
        <taxon>Candidatus Criblamydiaceae</taxon>
        <taxon>Estrella</taxon>
    </lineage>
</organism>
<evidence type="ECO:0000313" key="3">
    <source>
        <dbReference type="Proteomes" id="UP000220251"/>
    </source>
</evidence>
<dbReference type="AlphaFoldDB" id="A0A0H5E877"/>
<evidence type="ECO:0000256" key="1">
    <source>
        <dbReference type="SAM" id="SignalP"/>
    </source>
</evidence>
<keyword evidence="1" id="KW-0732">Signal</keyword>
<name>A0A0H5E877_9BACT</name>
<evidence type="ECO:0000313" key="2">
    <source>
        <dbReference type="EMBL" id="CRX39555.1"/>
    </source>
</evidence>
<keyword evidence="3" id="KW-1185">Reference proteome</keyword>
<accession>A0A0H5E877</accession>
<feature type="signal peptide" evidence="1">
    <location>
        <begin position="1"/>
        <end position="19"/>
    </location>
</feature>
<proteinExistence type="predicted"/>